<feature type="region of interest" description="Disordered" evidence="1">
    <location>
        <begin position="399"/>
        <end position="454"/>
    </location>
</feature>
<feature type="region of interest" description="Disordered" evidence="1">
    <location>
        <begin position="344"/>
        <end position="383"/>
    </location>
</feature>
<organism evidence="2 3">
    <name type="scientific">Rhizoctonia solani</name>
    <dbReference type="NCBI Taxonomy" id="456999"/>
    <lineage>
        <taxon>Eukaryota</taxon>
        <taxon>Fungi</taxon>
        <taxon>Dikarya</taxon>
        <taxon>Basidiomycota</taxon>
        <taxon>Agaricomycotina</taxon>
        <taxon>Agaricomycetes</taxon>
        <taxon>Cantharellales</taxon>
        <taxon>Ceratobasidiaceae</taxon>
        <taxon>Rhizoctonia</taxon>
    </lineage>
</organism>
<accession>A0A8H3DQ54</accession>
<feature type="region of interest" description="Disordered" evidence="1">
    <location>
        <begin position="182"/>
        <end position="202"/>
    </location>
</feature>
<dbReference type="OrthoDB" id="3247826at2759"/>
<feature type="compositionally biased region" description="Low complexity" evidence="1">
    <location>
        <begin position="182"/>
        <end position="192"/>
    </location>
</feature>
<reference evidence="2" key="1">
    <citation type="submission" date="2021-01" db="EMBL/GenBank/DDBJ databases">
        <authorList>
            <person name="Kaushik A."/>
        </authorList>
    </citation>
    <scope>NUCLEOTIDE SEQUENCE</scope>
    <source>
        <strain evidence="2">AG3-1AP</strain>
    </source>
</reference>
<dbReference type="EMBL" id="CAJMWV010009295">
    <property type="protein sequence ID" value="CAE6538642.1"/>
    <property type="molecule type" value="Genomic_DNA"/>
</dbReference>
<evidence type="ECO:0000256" key="1">
    <source>
        <dbReference type="SAM" id="MobiDB-lite"/>
    </source>
</evidence>
<dbReference type="Proteomes" id="UP000663831">
    <property type="component" value="Unassembled WGS sequence"/>
</dbReference>
<sequence>MTKAGYKLVRNGIKGLLQHDPDIDMTKALTLNNEDVITRIVHQALGVFPEFEIYQKQKLWGLKAIAHVILKSSSNKYNALRRKLEVEDSEAEARGGVAQPTKKTTKAPTSARGTEDVVGDITHSISRMFVDTEDDDEPFEGLGSILAGLQLQPLAMSTPFPTCMLAHASELPKEPALRLTKSTSATSSRVVATPPPAIWPPLRANSSAPPPNLFAPTTLPPTTTVPPPTSGLLEPLVQGSTSASGVHTSAPDFVSQLIHLAALAPEAQRALFPPELWKHLAPALSSTLNATLTHLPTATSNPVDSPPLGTKGNVDMPVPFGNDDEYLSDPLSVSESNLPVVEKRARNLPSKAKKTQKAAVKAKSGRSTDRDEDETATPTLGTKTAKAIRAAKAVEQMDEVPAVVHGKKANGGGGKGKGKGKVVKTVVSDQPANTKPTVRTTRRAAQNKQGGGKK</sequence>
<name>A0A8H3DQ54_9AGAM</name>
<feature type="region of interest" description="Disordered" evidence="1">
    <location>
        <begin position="88"/>
        <end position="115"/>
    </location>
</feature>
<comment type="caution">
    <text evidence="2">The sequence shown here is derived from an EMBL/GenBank/DDBJ whole genome shotgun (WGS) entry which is preliminary data.</text>
</comment>
<evidence type="ECO:0000313" key="2">
    <source>
        <dbReference type="EMBL" id="CAE6538642.1"/>
    </source>
</evidence>
<feature type="compositionally biased region" description="Polar residues" evidence="1">
    <location>
        <begin position="428"/>
        <end position="448"/>
    </location>
</feature>
<gene>
    <name evidence="2" type="ORF">RDB_LOCUS170033</name>
</gene>
<protein>
    <submittedName>
        <fullName evidence="2">Uncharacterized protein</fullName>
    </submittedName>
</protein>
<evidence type="ECO:0000313" key="3">
    <source>
        <dbReference type="Proteomes" id="UP000663831"/>
    </source>
</evidence>
<dbReference type="AlphaFoldDB" id="A0A8H3DQ54"/>
<proteinExistence type="predicted"/>